<feature type="compositionally biased region" description="Low complexity" evidence="1">
    <location>
        <begin position="18"/>
        <end position="30"/>
    </location>
</feature>
<evidence type="ECO:0000313" key="3">
    <source>
        <dbReference type="Proteomes" id="UP001055439"/>
    </source>
</evidence>
<feature type="compositionally biased region" description="Basic residues" evidence="1">
    <location>
        <begin position="1"/>
        <end position="10"/>
    </location>
</feature>
<proteinExistence type="predicted"/>
<feature type="compositionally biased region" description="Basic and acidic residues" evidence="1">
    <location>
        <begin position="44"/>
        <end position="62"/>
    </location>
</feature>
<name>A0A9E7JME7_9LILI</name>
<accession>A0A9E7JME7</accession>
<protein>
    <submittedName>
        <fullName evidence="2">Copper transporter</fullName>
    </submittedName>
</protein>
<organism evidence="2 3">
    <name type="scientific">Musa troglodytarum</name>
    <name type="common">fe'i banana</name>
    <dbReference type="NCBI Taxonomy" id="320322"/>
    <lineage>
        <taxon>Eukaryota</taxon>
        <taxon>Viridiplantae</taxon>
        <taxon>Streptophyta</taxon>
        <taxon>Embryophyta</taxon>
        <taxon>Tracheophyta</taxon>
        <taxon>Spermatophyta</taxon>
        <taxon>Magnoliopsida</taxon>
        <taxon>Liliopsida</taxon>
        <taxon>Zingiberales</taxon>
        <taxon>Musaceae</taxon>
        <taxon>Musa</taxon>
    </lineage>
</organism>
<gene>
    <name evidence="2" type="ORF">MUK42_32624</name>
</gene>
<evidence type="ECO:0000256" key="1">
    <source>
        <dbReference type="SAM" id="MobiDB-lite"/>
    </source>
</evidence>
<sequence>MARHQRRHVRPGAPPRLRPLLPRRVAQPLPSHQARDRPRRRRARPDGAARGESRARLPRDAGGHVVQRGRADRRRRRSRRRFSSLRQLGVLDGAAAADRQRRPQG</sequence>
<dbReference type="Proteomes" id="UP001055439">
    <property type="component" value="Chromosome 2"/>
</dbReference>
<feature type="region of interest" description="Disordered" evidence="1">
    <location>
        <begin position="1"/>
        <end position="105"/>
    </location>
</feature>
<reference evidence="2" key="1">
    <citation type="submission" date="2022-05" db="EMBL/GenBank/DDBJ databases">
        <title>The Musa troglodytarum L. genome provides insights into the mechanism of non-climacteric behaviour and enrichment of carotenoids.</title>
        <authorList>
            <person name="Wang J."/>
        </authorList>
    </citation>
    <scope>NUCLEOTIDE SEQUENCE</scope>
    <source>
        <tissue evidence="2">Leaf</tissue>
    </source>
</reference>
<feature type="compositionally biased region" description="Basic residues" evidence="1">
    <location>
        <begin position="71"/>
        <end position="83"/>
    </location>
</feature>
<evidence type="ECO:0000313" key="2">
    <source>
        <dbReference type="EMBL" id="URD86071.1"/>
    </source>
</evidence>
<dbReference type="EMBL" id="CP097504">
    <property type="protein sequence ID" value="URD86071.1"/>
    <property type="molecule type" value="Genomic_DNA"/>
</dbReference>
<keyword evidence="3" id="KW-1185">Reference proteome</keyword>
<dbReference type="AlphaFoldDB" id="A0A9E7JME7"/>
<dbReference type="OrthoDB" id="73901at2759"/>